<dbReference type="Pfam" id="PF04542">
    <property type="entry name" value="Sigma70_r2"/>
    <property type="match status" value="1"/>
</dbReference>
<accession>A0ABV2T5E7</accession>
<dbReference type="InterPro" id="IPR007627">
    <property type="entry name" value="RNA_pol_sigma70_r2"/>
</dbReference>
<dbReference type="NCBIfam" id="TIGR02937">
    <property type="entry name" value="sigma70-ECF"/>
    <property type="match status" value="1"/>
</dbReference>
<sequence length="225" mass="26961">MLDTNSRDKELWELSKQGNKVAYSLLYKQYVQLVVSEINKRINNRIDAEDLTQEIFLTLWEKRTTVEIENRVYSYLYGMVQYTVFNYFRNKKIQSKQLRIWQTLLDDNIIQLPEAAGRLSSINNMECILNEEHSRLPQKMRTIYELRYIKKKSIEWISQDLNISPNTVRNHLKEARKRFSLALKKSFFLLFFLCCVLLFHFYLNLTRYLITLLPANPECLMLPNS</sequence>
<evidence type="ECO:0000256" key="1">
    <source>
        <dbReference type="ARBA" id="ARBA00010641"/>
    </source>
</evidence>
<dbReference type="EMBL" id="JBEXAC010000001">
    <property type="protein sequence ID" value="MET6998241.1"/>
    <property type="molecule type" value="Genomic_DNA"/>
</dbReference>
<dbReference type="Proteomes" id="UP001549749">
    <property type="component" value="Unassembled WGS sequence"/>
</dbReference>
<keyword evidence="9" id="KW-1185">Reference proteome</keyword>
<keyword evidence="5" id="KW-1133">Transmembrane helix</keyword>
<dbReference type="InterPro" id="IPR013325">
    <property type="entry name" value="RNA_pol_sigma_r2"/>
</dbReference>
<feature type="transmembrane region" description="Helical" evidence="5">
    <location>
        <begin position="186"/>
        <end position="203"/>
    </location>
</feature>
<name>A0ABV2T5E7_9BACT</name>
<evidence type="ECO:0000313" key="9">
    <source>
        <dbReference type="Proteomes" id="UP001549749"/>
    </source>
</evidence>
<evidence type="ECO:0000256" key="5">
    <source>
        <dbReference type="SAM" id="Phobius"/>
    </source>
</evidence>
<dbReference type="Gene3D" id="1.10.10.10">
    <property type="entry name" value="Winged helix-like DNA-binding domain superfamily/Winged helix DNA-binding domain"/>
    <property type="match status" value="1"/>
</dbReference>
<keyword evidence="3" id="KW-0731">Sigma factor</keyword>
<dbReference type="InterPro" id="IPR013324">
    <property type="entry name" value="RNA_pol_sigma_r3/r4-like"/>
</dbReference>
<evidence type="ECO:0000259" key="6">
    <source>
        <dbReference type="Pfam" id="PF04542"/>
    </source>
</evidence>
<protein>
    <submittedName>
        <fullName evidence="8">Sigma-70 family RNA polymerase sigma factor</fullName>
    </submittedName>
</protein>
<dbReference type="SUPFAM" id="SSF88659">
    <property type="entry name" value="Sigma3 and sigma4 domains of RNA polymerase sigma factors"/>
    <property type="match status" value="1"/>
</dbReference>
<comment type="similarity">
    <text evidence="1">Belongs to the sigma-70 factor family. ECF subfamily.</text>
</comment>
<keyword evidence="5" id="KW-0472">Membrane</keyword>
<feature type="domain" description="RNA polymerase sigma-70 region 2" evidence="6">
    <location>
        <begin position="26"/>
        <end position="92"/>
    </location>
</feature>
<dbReference type="Pfam" id="PF08281">
    <property type="entry name" value="Sigma70_r4_2"/>
    <property type="match status" value="1"/>
</dbReference>
<proteinExistence type="inferred from homology"/>
<dbReference type="PANTHER" id="PTHR43133">
    <property type="entry name" value="RNA POLYMERASE ECF-TYPE SIGMA FACTO"/>
    <property type="match status" value="1"/>
</dbReference>
<keyword evidence="4" id="KW-0804">Transcription</keyword>
<dbReference type="RefSeq" id="WP_354660876.1">
    <property type="nucleotide sequence ID" value="NZ_JBEXAC010000001.1"/>
</dbReference>
<dbReference type="PANTHER" id="PTHR43133:SF46">
    <property type="entry name" value="RNA POLYMERASE SIGMA-70 FACTOR ECF SUBFAMILY"/>
    <property type="match status" value="1"/>
</dbReference>
<comment type="caution">
    <text evidence="8">The sequence shown here is derived from an EMBL/GenBank/DDBJ whole genome shotgun (WGS) entry which is preliminary data.</text>
</comment>
<dbReference type="InterPro" id="IPR036388">
    <property type="entry name" value="WH-like_DNA-bd_sf"/>
</dbReference>
<evidence type="ECO:0000256" key="3">
    <source>
        <dbReference type="ARBA" id="ARBA00023082"/>
    </source>
</evidence>
<evidence type="ECO:0000256" key="4">
    <source>
        <dbReference type="ARBA" id="ARBA00023163"/>
    </source>
</evidence>
<evidence type="ECO:0000256" key="2">
    <source>
        <dbReference type="ARBA" id="ARBA00023015"/>
    </source>
</evidence>
<dbReference type="InterPro" id="IPR039425">
    <property type="entry name" value="RNA_pol_sigma-70-like"/>
</dbReference>
<dbReference type="Gene3D" id="1.10.1740.10">
    <property type="match status" value="1"/>
</dbReference>
<evidence type="ECO:0000313" key="8">
    <source>
        <dbReference type="EMBL" id="MET6998241.1"/>
    </source>
</evidence>
<evidence type="ECO:0000259" key="7">
    <source>
        <dbReference type="Pfam" id="PF08281"/>
    </source>
</evidence>
<organism evidence="8 9">
    <name type="scientific">Chitinophaga defluvii</name>
    <dbReference type="NCBI Taxonomy" id="3163343"/>
    <lineage>
        <taxon>Bacteria</taxon>
        <taxon>Pseudomonadati</taxon>
        <taxon>Bacteroidota</taxon>
        <taxon>Chitinophagia</taxon>
        <taxon>Chitinophagales</taxon>
        <taxon>Chitinophagaceae</taxon>
        <taxon>Chitinophaga</taxon>
    </lineage>
</organism>
<keyword evidence="5" id="KW-0812">Transmembrane</keyword>
<keyword evidence="2" id="KW-0805">Transcription regulation</keyword>
<dbReference type="InterPro" id="IPR013249">
    <property type="entry name" value="RNA_pol_sigma70_r4_t2"/>
</dbReference>
<dbReference type="SUPFAM" id="SSF88946">
    <property type="entry name" value="Sigma2 domain of RNA polymerase sigma factors"/>
    <property type="match status" value="1"/>
</dbReference>
<gene>
    <name evidence="8" type="ORF">ABR189_12720</name>
</gene>
<dbReference type="InterPro" id="IPR014284">
    <property type="entry name" value="RNA_pol_sigma-70_dom"/>
</dbReference>
<feature type="domain" description="RNA polymerase sigma factor 70 region 4 type 2" evidence="7">
    <location>
        <begin position="132"/>
        <end position="178"/>
    </location>
</feature>
<reference evidence="8 9" key="1">
    <citation type="submission" date="2024-06" db="EMBL/GenBank/DDBJ databases">
        <title>Chitinophaga defluvii sp. nov., isolated from municipal sewage.</title>
        <authorList>
            <person name="Zhang L."/>
        </authorList>
    </citation>
    <scope>NUCLEOTIDE SEQUENCE [LARGE SCALE GENOMIC DNA]</scope>
    <source>
        <strain evidence="8 9">H8</strain>
    </source>
</reference>